<dbReference type="EMBL" id="CP068393">
    <property type="protein sequence ID" value="QUC67712.1"/>
    <property type="molecule type" value="Genomic_DNA"/>
</dbReference>
<proteinExistence type="predicted"/>
<protein>
    <submittedName>
        <fullName evidence="1">Uncharacterized protein</fullName>
    </submittedName>
</protein>
<evidence type="ECO:0000313" key="2">
    <source>
        <dbReference type="Proteomes" id="UP000682782"/>
    </source>
</evidence>
<organism evidence="1 2">
    <name type="scientific">Aristaeella hokkaidonensis</name>
    <dbReference type="NCBI Taxonomy" id="3046382"/>
    <lineage>
        <taxon>Bacteria</taxon>
        <taxon>Bacillati</taxon>
        <taxon>Bacillota</taxon>
        <taxon>Clostridia</taxon>
        <taxon>Eubacteriales</taxon>
        <taxon>Aristaeellaceae</taxon>
        <taxon>Aristaeella</taxon>
    </lineage>
</organism>
<gene>
    <name evidence="1" type="ORF">JYE49_03130</name>
</gene>
<accession>A0AC61MXV7</accession>
<reference evidence="1" key="1">
    <citation type="submission" date="2021-01" db="EMBL/GenBank/DDBJ databases">
        <title>Complete genome sequence of Clostridiales bacterium R-7.</title>
        <authorList>
            <person name="Mahoney-Kurpe S.C."/>
            <person name="Palevich N."/>
            <person name="Koike S."/>
            <person name="Moon C.D."/>
            <person name="Attwood G.T."/>
        </authorList>
    </citation>
    <scope>NUCLEOTIDE SEQUENCE</scope>
    <source>
        <strain evidence="1">R-7</strain>
    </source>
</reference>
<sequence>MDRKIINERISYIEATEEPLSADIGIIRCGDTEWLYDVGNDERSLAGLDGQYNVVLSHFHQDHTGSLDKIRVGELYVSGATFRHTGWGTVVNGELTIGDLRIFQIPSSHTKGCLGLEIGNEYAFVGDALYCKAKDGHYAYNAQLLKDEIEVLKELKASKLLVSHFKGLVRPKDEVIAELEQIYSKREKNNPDIRVG</sequence>
<evidence type="ECO:0000313" key="1">
    <source>
        <dbReference type="EMBL" id="QUC67712.1"/>
    </source>
</evidence>
<keyword evidence="2" id="KW-1185">Reference proteome</keyword>
<name>A0AC61MXV7_9FIRM</name>
<dbReference type="Proteomes" id="UP000682782">
    <property type="component" value="Chromosome"/>
</dbReference>